<evidence type="ECO:0000313" key="6">
    <source>
        <dbReference type="EMBL" id="BAQ24099.1"/>
    </source>
</evidence>
<dbReference type="PANTHER" id="PTHR11575">
    <property type="entry name" value="5'-NUCLEOTIDASE-RELATED"/>
    <property type="match status" value="1"/>
</dbReference>
<dbReference type="PRINTS" id="PR01607">
    <property type="entry name" value="APYRASEFAMLY"/>
</dbReference>
<keyword evidence="1 2" id="KW-0732">Signal</keyword>
<accession>A0A1L7LIX9</accession>
<dbReference type="PANTHER" id="PTHR11575:SF24">
    <property type="entry name" value="5'-NUCLEOTIDASE"/>
    <property type="match status" value="1"/>
</dbReference>
<dbReference type="GO" id="GO:0008768">
    <property type="term" value="F:UDP-sugar diphosphatase activity"/>
    <property type="evidence" value="ECO:0007669"/>
    <property type="project" value="TreeGrafter"/>
</dbReference>
<dbReference type="AlphaFoldDB" id="A0A1L7LIX9"/>
<dbReference type="KEGG" id="strg:SRT_08380"/>
<proteinExistence type="inferred from homology"/>
<feature type="compositionally biased region" description="Polar residues" evidence="3">
    <location>
        <begin position="50"/>
        <end position="66"/>
    </location>
</feature>
<dbReference type="InterPro" id="IPR004843">
    <property type="entry name" value="Calcineurin-like_PHP"/>
</dbReference>
<dbReference type="Pfam" id="PF02872">
    <property type="entry name" value="5_nucleotid_C"/>
    <property type="match status" value="1"/>
</dbReference>
<feature type="signal peptide" evidence="2">
    <location>
        <begin position="1"/>
        <end position="28"/>
    </location>
</feature>
<keyword evidence="7" id="KW-1185">Reference proteome</keyword>
<keyword evidence="2" id="KW-0547">Nucleotide-binding</keyword>
<dbReference type="SUPFAM" id="SSF55816">
    <property type="entry name" value="5'-nucleotidase (syn. UDP-sugar hydrolase), C-terminal domain"/>
    <property type="match status" value="1"/>
</dbReference>
<dbReference type="GO" id="GO:0046872">
    <property type="term" value="F:metal ion binding"/>
    <property type="evidence" value="ECO:0007669"/>
    <property type="project" value="InterPro"/>
</dbReference>
<feature type="compositionally biased region" description="Low complexity" evidence="3">
    <location>
        <begin position="88"/>
        <end position="98"/>
    </location>
</feature>
<dbReference type="Proteomes" id="UP000217758">
    <property type="component" value="Chromosome"/>
</dbReference>
<evidence type="ECO:0000313" key="7">
    <source>
        <dbReference type="Proteomes" id="UP000217758"/>
    </source>
</evidence>
<dbReference type="SUPFAM" id="SSF56300">
    <property type="entry name" value="Metallo-dependent phosphatases"/>
    <property type="match status" value="1"/>
</dbReference>
<dbReference type="InterPro" id="IPR041825">
    <property type="entry name" value="SA0022_N"/>
</dbReference>
<reference evidence="6 7" key="1">
    <citation type="journal article" date="2016" name="Microbiol. Immunol.">
        <title>Complete genome sequence of Streptococcus troglodytae TKU31 isolated from the oral cavity of a chimpanzee (Pan troglodytes).</title>
        <authorList>
            <person name="Okamoto M."/>
            <person name="Naito M."/>
            <person name="Miyanohara M."/>
            <person name="Imai S."/>
            <person name="Nomura Y."/>
            <person name="Saito W."/>
            <person name="Momoi Y."/>
            <person name="Takada K."/>
            <person name="Miyabe-Nishiwaki T."/>
            <person name="Tomonaga M."/>
            <person name="Hanada N."/>
        </authorList>
    </citation>
    <scope>NUCLEOTIDE SEQUENCE [LARGE SCALE GENOMIC DNA]</scope>
    <source>
        <strain evidence="7">TKU 31</strain>
    </source>
</reference>
<gene>
    <name evidence="6" type="ORF">SRT_08380</name>
</gene>
<feature type="domain" description="5'-Nucleotidase C-terminal" evidence="5">
    <location>
        <begin position="410"/>
        <end position="591"/>
    </location>
</feature>
<dbReference type="Gene3D" id="3.60.21.10">
    <property type="match status" value="1"/>
</dbReference>
<dbReference type="Pfam" id="PF00149">
    <property type="entry name" value="Metallophos"/>
    <property type="match status" value="1"/>
</dbReference>
<feature type="compositionally biased region" description="Basic and acidic residues" evidence="3">
    <location>
        <begin position="73"/>
        <end position="87"/>
    </location>
</feature>
<dbReference type="InterPro" id="IPR029052">
    <property type="entry name" value="Metallo-depent_PP-like"/>
</dbReference>
<evidence type="ECO:0000256" key="1">
    <source>
        <dbReference type="ARBA" id="ARBA00022729"/>
    </source>
</evidence>
<organism evidence="6 7">
    <name type="scientific">Streptococcus troglodytae</name>
    <dbReference type="NCBI Taxonomy" id="1111760"/>
    <lineage>
        <taxon>Bacteria</taxon>
        <taxon>Bacillati</taxon>
        <taxon>Bacillota</taxon>
        <taxon>Bacilli</taxon>
        <taxon>Lactobacillales</taxon>
        <taxon>Streptococcaceae</taxon>
        <taxon>Streptococcus</taxon>
    </lineage>
</organism>
<keyword evidence="2" id="KW-0378">Hydrolase</keyword>
<evidence type="ECO:0000256" key="3">
    <source>
        <dbReference type="SAM" id="MobiDB-lite"/>
    </source>
</evidence>
<dbReference type="EMBL" id="AP014612">
    <property type="protein sequence ID" value="BAQ24099.1"/>
    <property type="molecule type" value="Genomic_DNA"/>
</dbReference>
<dbReference type="InterPro" id="IPR006146">
    <property type="entry name" value="5'-Nucleotdase_CS"/>
</dbReference>
<feature type="region of interest" description="Disordered" evidence="3">
    <location>
        <begin position="33"/>
        <end position="105"/>
    </location>
</feature>
<dbReference type="CDD" id="cd07408">
    <property type="entry name" value="MPP_SA0022_N"/>
    <property type="match status" value="1"/>
</dbReference>
<comment type="similarity">
    <text evidence="2">Belongs to the 5'-nucleotidase family.</text>
</comment>
<protein>
    <submittedName>
        <fullName evidence="6">5'-nucleotidase</fullName>
    </submittedName>
</protein>
<feature type="compositionally biased region" description="Low complexity" evidence="3">
    <location>
        <begin position="36"/>
        <end position="49"/>
    </location>
</feature>
<dbReference type="GO" id="GO:0030288">
    <property type="term" value="C:outer membrane-bounded periplasmic space"/>
    <property type="evidence" value="ECO:0007669"/>
    <property type="project" value="TreeGrafter"/>
</dbReference>
<sequence length="742" mass="79507">MMKKKAIIIPVLSTLLLSGAILTAHVYADDLTTQPSADSSSQSSSLSFSEQTADSSQETSQVSDAISSVAAEKSADDSKSVFEDSHSAEASSASASSSPKTAVNSVSDEATTTILHTNDMHGRFLEDSSNGVIGMPKLAGIAAESRKKGTTLLLDSGDAIQGLPITNNSKGEDAVALMNATGYDAMTVGNHEFDFGLDQLKTLVKKLDFPIISSNIYVNGVRLFQASTVIDKNKNIDGDEYVVIGVTTPETATKTHPRNVLGVTFTDPITEVNNVIAQTEAQARAQGKTYKNYIILGHLGVDTTTKEEWRGDSLAQALAKNSLLAGKNVIVLDGHSHTAKTQTYGNVSYNQTGSYLNNVDLIKLNSKEILSNALISAQDAKTVAADPNVQTMVDQIETKYKADSSTILIANSPVELNGDRMNVRVRETNLGNAVADALLDYGQTGFSRKSNLAVTNGGGLRETIAKDKPITKGNIIAVLPFGNSVAQIAVTGQSIKDMFTKSLGSILQVDDKGKPVLDENGQPLLEPSGGFLQIAGAKVYYDTNLEPGKRILHIAILDPETKIYQPLALTKTYYLVTNDFLAAGGDGYTMLGGSREEGPSMDSIFTDYLSHADLTQYRVINPNSRSISLSSTKDSDGDGHPDYLQLIADNKATVPQKGFDPGQEKSEVIALSYSKNWRADQSLLIPALHQTSPLTERFLSYQEKQELPLTGSCHSVLVILAGLSLTSYGLYSSYRKAYGKEN</sequence>
<dbReference type="Gene3D" id="3.90.780.10">
    <property type="entry name" value="5'-Nucleotidase, C-terminal domain"/>
    <property type="match status" value="1"/>
</dbReference>
<evidence type="ECO:0000259" key="5">
    <source>
        <dbReference type="Pfam" id="PF02872"/>
    </source>
</evidence>
<dbReference type="NCBIfam" id="NF040549">
    <property type="entry name" value="Nt5e_LPXTG"/>
    <property type="match status" value="1"/>
</dbReference>
<dbReference type="InterPro" id="IPR036907">
    <property type="entry name" value="5'-Nucleotdase_C_sf"/>
</dbReference>
<feature type="chain" id="PRO_5009734573" evidence="2">
    <location>
        <begin position="29"/>
        <end position="742"/>
    </location>
</feature>
<evidence type="ECO:0000256" key="2">
    <source>
        <dbReference type="RuleBase" id="RU362119"/>
    </source>
</evidence>
<feature type="domain" description="Calcineurin-like phosphoesterase" evidence="4">
    <location>
        <begin position="113"/>
        <end position="338"/>
    </location>
</feature>
<dbReference type="GO" id="GO:0008253">
    <property type="term" value="F:5'-nucleotidase activity"/>
    <property type="evidence" value="ECO:0007669"/>
    <property type="project" value="TreeGrafter"/>
</dbReference>
<name>A0A1L7LIX9_9STRE</name>
<dbReference type="InterPro" id="IPR008334">
    <property type="entry name" value="5'-Nucleotdase_C"/>
</dbReference>
<evidence type="ECO:0000259" key="4">
    <source>
        <dbReference type="Pfam" id="PF00149"/>
    </source>
</evidence>
<dbReference type="PROSITE" id="PS00786">
    <property type="entry name" value="5_NUCLEOTIDASE_2"/>
    <property type="match status" value="1"/>
</dbReference>
<dbReference type="GO" id="GO:0000166">
    <property type="term" value="F:nucleotide binding"/>
    <property type="evidence" value="ECO:0007669"/>
    <property type="project" value="UniProtKB-KW"/>
</dbReference>
<dbReference type="GO" id="GO:0009166">
    <property type="term" value="P:nucleotide catabolic process"/>
    <property type="evidence" value="ECO:0007669"/>
    <property type="project" value="InterPro"/>
</dbReference>
<dbReference type="InterPro" id="IPR006179">
    <property type="entry name" value="5_nucleotidase/apyrase"/>
</dbReference>